<dbReference type="PRINTS" id="PR00724">
    <property type="entry name" value="CRBOXYPTASEC"/>
</dbReference>
<dbReference type="InterPro" id="IPR018202">
    <property type="entry name" value="Ser_caboxypep_ser_AS"/>
</dbReference>
<keyword evidence="6 13" id="KW-0732">Signal</keyword>
<dbReference type="Gene3D" id="3.40.50.1820">
    <property type="entry name" value="alpha/beta hydrolase"/>
    <property type="match status" value="1"/>
</dbReference>
<keyword evidence="4 13" id="KW-0121">Carboxypeptidase</keyword>
<keyword evidence="7 13" id="KW-0378">Hydrolase</keyword>
<evidence type="ECO:0000256" key="8">
    <source>
        <dbReference type="ARBA" id="ARBA00023145"/>
    </source>
</evidence>
<comment type="function">
    <text evidence="11">Vacuolar carboxypeptidase involved in degradation of small peptides. Digests preferentially peptides containing an aliphatic or hydrophobic residue in P1' position, as well as methionine, leucine or phenylalanine in P1 position of ester substrate.</text>
</comment>
<evidence type="ECO:0000313" key="14">
    <source>
        <dbReference type="EMBL" id="CAH0048145.1"/>
    </source>
</evidence>
<dbReference type="Proteomes" id="UP000775872">
    <property type="component" value="Unassembled WGS sequence"/>
</dbReference>
<evidence type="ECO:0000256" key="2">
    <source>
        <dbReference type="ARBA" id="ARBA00009431"/>
    </source>
</evidence>
<dbReference type="PANTHER" id="PTHR11802">
    <property type="entry name" value="SERINE PROTEASE FAMILY S10 SERINE CARBOXYPEPTIDASE"/>
    <property type="match status" value="1"/>
</dbReference>
<dbReference type="EC" id="3.4.16.-" evidence="13"/>
<evidence type="ECO:0000256" key="5">
    <source>
        <dbReference type="ARBA" id="ARBA00022670"/>
    </source>
</evidence>
<feature type="signal peptide" evidence="13">
    <location>
        <begin position="1"/>
        <end position="18"/>
    </location>
</feature>
<dbReference type="SUPFAM" id="SSF53474">
    <property type="entry name" value="alpha/beta-Hydrolases"/>
    <property type="match status" value="1"/>
</dbReference>
<evidence type="ECO:0000256" key="1">
    <source>
        <dbReference type="ARBA" id="ARBA00004116"/>
    </source>
</evidence>
<evidence type="ECO:0000256" key="7">
    <source>
        <dbReference type="ARBA" id="ARBA00022801"/>
    </source>
</evidence>
<organism evidence="14 15">
    <name type="scientific">Clonostachys solani</name>
    <dbReference type="NCBI Taxonomy" id="160281"/>
    <lineage>
        <taxon>Eukaryota</taxon>
        <taxon>Fungi</taxon>
        <taxon>Dikarya</taxon>
        <taxon>Ascomycota</taxon>
        <taxon>Pezizomycotina</taxon>
        <taxon>Sordariomycetes</taxon>
        <taxon>Hypocreomycetidae</taxon>
        <taxon>Hypocreales</taxon>
        <taxon>Bionectriaceae</taxon>
        <taxon>Clonostachys</taxon>
    </lineage>
</organism>
<reference evidence="14 15" key="2">
    <citation type="submission" date="2021-10" db="EMBL/GenBank/DDBJ databases">
        <authorList>
            <person name="Piombo E."/>
        </authorList>
    </citation>
    <scope>NUCLEOTIDE SEQUENCE [LARGE SCALE GENOMIC DNA]</scope>
</reference>
<dbReference type="FunFam" id="1.10.287.410:FF:000001">
    <property type="entry name" value="Carboxypeptidase Y"/>
    <property type="match status" value="1"/>
</dbReference>
<dbReference type="Gene3D" id="1.10.287.410">
    <property type="match status" value="1"/>
</dbReference>
<dbReference type="PANTHER" id="PTHR11802:SF113">
    <property type="entry name" value="SERINE CARBOXYPEPTIDASE CTSA-4.1"/>
    <property type="match status" value="1"/>
</dbReference>
<evidence type="ECO:0000256" key="11">
    <source>
        <dbReference type="ARBA" id="ARBA00025622"/>
    </source>
</evidence>
<dbReference type="InterPro" id="IPR029058">
    <property type="entry name" value="AB_hydrolase_fold"/>
</dbReference>
<comment type="catalytic activity">
    <reaction evidence="12">
        <text>Release of a C-terminal amino acid with broad specificity.</text>
        <dbReference type="EC" id="3.4.16.5"/>
    </reaction>
</comment>
<evidence type="ECO:0000256" key="6">
    <source>
        <dbReference type="ARBA" id="ARBA00022729"/>
    </source>
</evidence>
<evidence type="ECO:0000256" key="12">
    <source>
        <dbReference type="ARBA" id="ARBA00052076"/>
    </source>
</evidence>
<name>A0A9P0EHP7_9HYPO</name>
<sequence length="511" mass="56164">MHFSNFILALSAASSVAANKFSYRSQHPHARSFKRDVSVKSDDAWDHVVKGSDLAVSEQSATASSVDKSSFHISNFKLRAKKLDPSKLGIDTVKQYSGYLDNNEQDKHLLYCKKPSLSALALSLSCSSAYQGFSSQGNDPANDPVILWLNGGPGCSSLVGLFQELGPAKILPDQTIQSNPHSWNNNASVIFIDQPVNVGFSYSKTNDTGSTVAASDDMYALLTLFFHEFPEYAKQDFHIAGESYAGHYIPGIGSRILSETDRNINLKSLLIGNGLTDPLTQYAYYRPMACGDGGYPSVLDSQTCEEMDSDLPACQDYIKKCYDGDVESCQDGFNYCNSRFIDPYSSAGNNVYDIRKGSSDVPTGADKWLNSQDVMEALGVEVEGYTQCSNEVYSLFEQSGDWMMPIYRRIPDIVAKIPVLIYAGDADFICNWLGNFAWVKGLDWTGKEAFNSAKAATLSAANGSQYGEITTAQNLAFIKVFKAGHMTPTAQPVGSLDMVNRWVRGEWWNKN</sequence>
<evidence type="ECO:0000256" key="4">
    <source>
        <dbReference type="ARBA" id="ARBA00022645"/>
    </source>
</evidence>
<evidence type="ECO:0000256" key="10">
    <source>
        <dbReference type="ARBA" id="ARBA00023180"/>
    </source>
</evidence>
<keyword evidence="5 13" id="KW-0645">Protease</keyword>
<reference evidence="15" key="1">
    <citation type="submission" date="2019-06" db="EMBL/GenBank/DDBJ databases">
        <authorList>
            <person name="Broberg M."/>
        </authorList>
    </citation>
    <scope>NUCLEOTIDE SEQUENCE [LARGE SCALE GENOMIC DNA]</scope>
</reference>
<protein>
    <recommendedName>
        <fullName evidence="13">Carboxypeptidase</fullName>
        <ecNumber evidence="13">3.4.16.-</ecNumber>
    </recommendedName>
</protein>
<dbReference type="GO" id="GO:0006508">
    <property type="term" value="P:proteolysis"/>
    <property type="evidence" value="ECO:0007669"/>
    <property type="project" value="UniProtKB-KW"/>
</dbReference>
<dbReference type="Pfam" id="PF00450">
    <property type="entry name" value="Peptidase_S10"/>
    <property type="match status" value="1"/>
</dbReference>
<dbReference type="PROSITE" id="PS00131">
    <property type="entry name" value="CARBOXYPEPT_SER_SER"/>
    <property type="match status" value="1"/>
</dbReference>
<gene>
    <name evidence="14" type="ORF">CSOL1703_00000088</name>
</gene>
<dbReference type="EMBL" id="CABFOC020000035">
    <property type="protein sequence ID" value="CAH0048145.1"/>
    <property type="molecule type" value="Genomic_DNA"/>
</dbReference>
<comment type="subcellular location">
    <subcellularLocation>
        <location evidence="1">Vacuole</location>
    </subcellularLocation>
</comment>
<dbReference type="GO" id="GO:0000328">
    <property type="term" value="C:fungal-type vacuole lumen"/>
    <property type="evidence" value="ECO:0007669"/>
    <property type="project" value="UniProtKB-ARBA"/>
</dbReference>
<comment type="similarity">
    <text evidence="2 13">Belongs to the peptidase S10 family.</text>
</comment>
<keyword evidence="3" id="KW-0926">Vacuole</keyword>
<keyword evidence="10" id="KW-0325">Glycoprotein</keyword>
<evidence type="ECO:0000256" key="13">
    <source>
        <dbReference type="RuleBase" id="RU361156"/>
    </source>
</evidence>
<proteinExistence type="inferred from homology"/>
<evidence type="ECO:0000313" key="15">
    <source>
        <dbReference type="Proteomes" id="UP000775872"/>
    </source>
</evidence>
<dbReference type="InterPro" id="IPR001563">
    <property type="entry name" value="Peptidase_S10"/>
</dbReference>
<dbReference type="AlphaFoldDB" id="A0A9P0EHP7"/>
<dbReference type="OrthoDB" id="443318at2759"/>
<keyword evidence="9" id="KW-1015">Disulfide bond</keyword>
<evidence type="ECO:0000256" key="9">
    <source>
        <dbReference type="ARBA" id="ARBA00023157"/>
    </source>
</evidence>
<keyword evidence="8" id="KW-0865">Zymogen</keyword>
<comment type="caution">
    <text evidence="14">The sequence shown here is derived from an EMBL/GenBank/DDBJ whole genome shotgun (WGS) entry which is preliminary data.</text>
</comment>
<keyword evidence="15" id="KW-1185">Reference proteome</keyword>
<evidence type="ECO:0000256" key="3">
    <source>
        <dbReference type="ARBA" id="ARBA00022554"/>
    </source>
</evidence>
<feature type="chain" id="PRO_5040529932" description="Carboxypeptidase" evidence="13">
    <location>
        <begin position="19"/>
        <end position="511"/>
    </location>
</feature>
<dbReference type="GO" id="GO:0004185">
    <property type="term" value="F:serine-type carboxypeptidase activity"/>
    <property type="evidence" value="ECO:0007669"/>
    <property type="project" value="UniProtKB-UniRule"/>
</dbReference>
<accession>A0A9P0EHP7</accession>